<keyword evidence="3" id="KW-1185">Reference proteome</keyword>
<feature type="compositionally biased region" description="Polar residues" evidence="1">
    <location>
        <begin position="329"/>
        <end position="341"/>
    </location>
</feature>
<feature type="compositionally biased region" description="Basic and acidic residues" evidence="1">
    <location>
        <begin position="69"/>
        <end position="78"/>
    </location>
</feature>
<dbReference type="EMBL" id="JARKIK010000229">
    <property type="protein sequence ID" value="KAK8720764.1"/>
    <property type="molecule type" value="Genomic_DNA"/>
</dbReference>
<evidence type="ECO:0000313" key="2">
    <source>
        <dbReference type="EMBL" id="KAK8720764.1"/>
    </source>
</evidence>
<feature type="region of interest" description="Disordered" evidence="1">
    <location>
        <begin position="265"/>
        <end position="307"/>
    </location>
</feature>
<name>A0AAW0VWQ8_CHEQU</name>
<evidence type="ECO:0000313" key="3">
    <source>
        <dbReference type="Proteomes" id="UP001445076"/>
    </source>
</evidence>
<feature type="compositionally biased region" description="Polar residues" evidence="1">
    <location>
        <begin position="293"/>
        <end position="303"/>
    </location>
</feature>
<protein>
    <submittedName>
        <fullName evidence="2">Uncharacterized protein</fullName>
    </submittedName>
</protein>
<gene>
    <name evidence="2" type="ORF">OTU49_013127</name>
</gene>
<evidence type="ECO:0000256" key="1">
    <source>
        <dbReference type="SAM" id="MobiDB-lite"/>
    </source>
</evidence>
<organism evidence="2 3">
    <name type="scientific">Cherax quadricarinatus</name>
    <name type="common">Australian red claw crayfish</name>
    <dbReference type="NCBI Taxonomy" id="27406"/>
    <lineage>
        <taxon>Eukaryota</taxon>
        <taxon>Metazoa</taxon>
        <taxon>Ecdysozoa</taxon>
        <taxon>Arthropoda</taxon>
        <taxon>Crustacea</taxon>
        <taxon>Multicrustacea</taxon>
        <taxon>Malacostraca</taxon>
        <taxon>Eumalacostraca</taxon>
        <taxon>Eucarida</taxon>
        <taxon>Decapoda</taxon>
        <taxon>Pleocyemata</taxon>
        <taxon>Astacidea</taxon>
        <taxon>Parastacoidea</taxon>
        <taxon>Parastacidae</taxon>
        <taxon>Cherax</taxon>
    </lineage>
</organism>
<reference evidence="2 3" key="1">
    <citation type="journal article" date="2024" name="BMC Genomics">
        <title>Genome assembly of redclaw crayfish (Cherax quadricarinatus) provides insights into its immune adaptation and hypoxia tolerance.</title>
        <authorList>
            <person name="Liu Z."/>
            <person name="Zheng J."/>
            <person name="Li H."/>
            <person name="Fang K."/>
            <person name="Wang S."/>
            <person name="He J."/>
            <person name="Zhou D."/>
            <person name="Weng S."/>
            <person name="Chi M."/>
            <person name="Gu Z."/>
            <person name="He J."/>
            <person name="Li F."/>
            <person name="Wang M."/>
        </authorList>
    </citation>
    <scope>NUCLEOTIDE SEQUENCE [LARGE SCALE GENOMIC DNA]</scope>
    <source>
        <strain evidence="2">ZL_2023a</strain>
    </source>
</reference>
<feature type="region of interest" description="Disordered" evidence="1">
    <location>
        <begin position="62"/>
        <end position="81"/>
    </location>
</feature>
<dbReference type="AlphaFoldDB" id="A0AAW0VWQ8"/>
<comment type="caution">
    <text evidence="2">The sequence shown here is derived from an EMBL/GenBank/DDBJ whole genome shotgun (WGS) entry which is preliminary data.</text>
</comment>
<proteinExistence type="predicted"/>
<dbReference type="Proteomes" id="UP001445076">
    <property type="component" value="Unassembled WGS sequence"/>
</dbReference>
<feature type="non-terminal residue" evidence="2">
    <location>
        <position position="1"/>
    </location>
</feature>
<sequence length="368" mass="39744">NAAENVVSSLVEIDSQRDIGASGALPASGVESVTSGAEVDRKDFDRGSFFLPSISTAYTLKAAASGPSTEDRPTRITDQDAGATSIKCSATELTQIDATNIHQARCLVQSAETTDAKPSSAELIREKIAQLKNNPYVSISWLPSLTLQKQAEDEFVCGRCNVICDDIDDYMDHIQDCLYITSVTLERTSRPPRRLLRLPVESSGFRETNNNRYSVNKNLISKLKRVLPQRNDLGHAQDVKPPPSAVNSAEQAFRDLLDYDYGYESHESVDHTGGSASPVSPGGRASDPPANSVVPNGQASTGGPKTAPMVVIPLDSKADFNLPTVSDPMLNQSSPTSTSASPLGMLLDQDEIKMEVEEEVVEDHYEES</sequence>
<accession>A0AAW0VWQ8</accession>
<feature type="region of interest" description="Disordered" evidence="1">
    <location>
        <begin position="323"/>
        <end position="343"/>
    </location>
</feature>